<feature type="compositionally biased region" description="Pro residues" evidence="1">
    <location>
        <begin position="9"/>
        <end position="20"/>
    </location>
</feature>
<feature type="compositionally biased region" description="Polar residues" evidence="1">
    <location>
        <begin position="29"/>
        <end position="42"/>
    </location>
</feature>
<evidence type="ECO:0000256" key="1">
    <source>
        <dbReference type="SAM" id="MobiDB-lite"/>
    </source>
</evidence>
<feature type="region of interest" description="Disordered" evidence="1">
    <location>
        <begin position="1"/>
        <end position="72"/>
    </location>
</feature>
<evidence type="ECO:0000313" key="2">
    <source>
        <dbReference type="EMBL" id="KAF1955867.1"/>
    </source>
</evidence>
<protein>
    <submittedName>
        <fullName evidence="2">Uncharacterized protein</fullName>
    </submittedName>
</protein>
<sequence length="128" mass="14299">MISSFQPQRPKPPQQRPQPTLPLQQTRTSHNPPSLPPQQANASSQPLSSPRPRSQFEAMSPFGPAPPFSSPRAFYDVAVRHPVFFTEQLRKPPFPMPQMASQGWSPVASGYIQEQRRAEAEAVGRTKL</sequence>
<dbReference type="Proteomes" id="UP000800035">
    <property type="component" value="Unassembled WGS sequence"/>
</dbReference>
<feature type="compositionally biased region" description="Low complexity" evidence="1">
    <location>
        <begin position="43"/>
        <end position="62"/>
    </location>
</feature>
<evidence type="ECO:0000313" key="3">
    <source>
        <dbReference type="Proteomes" id="UP000800035"/>
    </source>
</evidence>
<accession>A0A6A5U3Z1</accession>
<dbReference type="AlphaFoldDB" id="A0A6A5U3Z1"/>
<dbReference type="OrthoDB" id="3535086at2759"/>
<organism evidence="2 3">
    <name type="scientific">Byssothecium circinans</name>
    <dbReference type="NCBI Taxonomy" id="147558"/>
    <lineage>
        <taxon>Eukaryota</taxon>
        <taxon>Fungi</taxon>
        <taxon>Dikarya</taxon>
        <taxon>Ascomycota</taxon>
        <taxon>Pezizomycotina</taxon>
        <taxon>Dothideomycetes</taxon>
        <taxon>Pleosporomycetidae</taxon>
        <taxon>Pleosporales</taxon>
        <taxon>Massarineae</taxon>
        <taxon>Massarinaceae</taxon>
        <taxon>Byssothecium</taxon>
    </lineage>
</organism>
<name>A0A6A5U3Z1_9PLEO</name>
<dbReference type="EMBL" id="ML976993">
    <property type="protein sequence ID" value="KAF1955867.1"/>
    <property type="molecule type" value="Genomic_DNA"/>
</dbReference>
<reference evidence="2" key="1">
    <citation type="journal article" date="2020" name="Stud. Mycol.">
        <title>101 Dothideomycetes genomes: a test case for predicting lifestyles and emergence of pathogens.</title>
        <authorList>
            <person name="Haridas S."/>
            <person name="Albert R."/>
            <person name="Binder M."/>
            <person name="Bloem J."/>
            <person name="Labutti K."/>
            <person name="Salamov A."/>
            <person name="Andreopoulos B."/>
            <person name="Baker S."/>
            <person name="Barry K."/>
            <person name="Bills G."/>
            <person name="Bluhm B."/>
            <person name="Cannon C."/>
            <person name="Castanera R."/>
            <person name="Culley D."/>
            <person name="Daum C."/>
            <person name="Ezra D."/>
            <person name="Gonzalez J."/>
            <person name="Henrissat B."/>
            <person name="Kuo A."/>
            <person name="Liang C."/>
            <person name="Lipzen A."/>
            <person name="Lutzoni F."/>
            <person name="Magnuson J."/>
            <person name="Mondo S."/>
            <person name="Nolan M."/>
            <person name="Ohm R."/>
            <person name="Pangilinan J."/>
            <person name="Park H.-J."/>
            <person name="Ramirez L."/>
            <person name="Alfaro M."/>
            <person name="Sun H."/>
            <person name="Tritt A."/>
            <person name="Yoshinaga Y."/>
            <person name="Zwiers L.-H."/>
            <person name="Turgeon B."/>
            <person name="Goodwin S."/>
            <person name="Spatafora J."/>
            <person name="Crous P."/>
            <person name="Grigoriev I."/>
        </authorList>
    </citation>
    <scope>NUCLEOTIDE SEQUENCE</scope>
    <source>
        <strain evidence="2">CBS 675.92</strain>
    </source>
</reference>
<gene>
    <name evidence="2" type="ORF">CC80DRAFT_81373</name>
</gene>
<keyword evidence="3" id="KW-1185">Reference proteome</keyword>
<proteinExistence type="predicted"/>